<comment type="caution">
    <text evidence="6">The sequence shown here is derived from an EMBL/GenBank/DDBJ whole genome shotgun (WGS) entry which is preliminary data.</text>
</comment>
<reference evidence="6" key="1">
    <citation type="submission" date="2019-05" db="EMBL/GenBank/DDBJ databases">
        <title>Annotation for the trematode Paragonimus heterotremus.</title>
        <authorList>
            <person name="Choi Y.-J."/>
        </authorList>
    </citation>
    <scope>NUCLEOTIDE SEQUENCE</scope>
    <source>
        <strain evidence="6">LC</strain>
    </source>
</reference>
<dbReference type="SMART" id="SM00398">
    <property type="entry name" value="HMG"/>
    <property type="match status" value="1"/>
</dbReference>
<dbReference type="InterPro" id="IPR036910">
    <property type="entry name" value="HMG_box_dom_sf"/>
</dbReference>
<dbReference type="OrthoDB" id="6247875at2759"/>
<dbReference type="PROSITE" id="PS50118">
    <property type="entry name" value="HMG_BOX_2"/>
    <property type="match status" value="1"/>
</dbReference>
<name>A0A8J4WGX1_9TREM</name>
<keyword evidence="7" id="KW-1185">Reference proteome</keyword>
<evidence type="ECO:0000256" key="3">
    <source>
        <dbReference type="ARBA" id="ARBA00023242"/>
    </source>
</evidence>
<evidence type="ECO:0000256" key="4">
    <source>
        <dbReference type="PROSITE-ProRule" id="PRU00267"/>
    </source>
</evidence>
<evidence type="ECO:0000256" key="2">
    <source>
        <dbReference type="ARBA" id="ARBA00023125"/>
    </source>
</evidence>
<keyword evidence="2 4" id="KW-0238">DNA-binding</keyword>
<evidence type="ECO:0000256" key="1">
    <source>
        <dbReference type="ARBA" id="ARBA00004123"/>
    </source>
</evidence>
<organism evidence="6 7">
    <name type="scientific">Paragonimus heterotremus</name>
    <dbReference type="NCBI Taxonomy" id="100268"/>
    <lineage>
        <taxon>Eukaryota</taxon>
        <taxon>Metazoa</taxon>
        <taxon>Spiralia</taxon>
        <taxon>Lophotrochozoa</taxon>
        <taxon>Platyhelminthes</taxon>
        <taxon>Trematoda</taxon>
        <taxon>Digenea</taxon>
        <taxon>Plagiorchiida</taxon>
        <taxon>Troglotremata</taxon>
        <taxon>Troglotrematidae</taxon>
        <taxon>Paragonimus</taxon>
    </lineage>
</organism>
<dbReference type="Gene3D" id="1.10.30.10">
    <property type="entry name" value="High mobility group box domain"/>
    <property type="match status" value="1"/>
</dbReference>
<dbReference type="SUPFAM" id="SSF47095">
    <property type="entry name" value="HMG-box"/>
    <property type="match status" value="1"/>
</dbReference>
<dbReference type="InterPro" id="IPR009071">
    <property type="entry name" value="HMG_box_dom"/>
</dbReference>
<feature type="domain" description="HMG box" evidence="5">
    <location>
        <begin position="145"/>
        <end position="213"/>
    </location>
</feature>
<gene>
    <name evidence="6" type="ORF">PHET_06636</name>
</gene>
<proteinExistence type="predicted"/>
<dbReference type="CDD" id="cd01388">
    <property type="entry name" value="HMG-box_SoxB"/>
    <property type="match status" value="1"/>
</dbReference>
<dbReference type="GO" id="GO:0005634">
    <property type="term" value="C:nucleus"/>
    <property type="evidence" value="ECO:0007669"/>
    <property type="project" value="UniProtKB-SubCell"/>
</dbReference>
<sequence length="474" mass="53219">MDASDYSVVNHDQKPAYSLSGLLATSSTPSSFLCAQKDSRCAPSECDYYMARLNDMWSNSMLGENPSNVVERVSYVPKCEFLIGHNNNSIATESHLNSWREWLIHGGESECCDVSHDSQGILVAKGEMSQPDCDKTNYSMNQSHVKRPMNAFMVWSRGQRRKMAQANPKMHNSEISKRLGAEWKHLSDSEKRPFIDEAKRLRANHMRAYPDYKYRPRRKPKIFSRHDKIIFSKQGMTNQVISNGTRILPSVPCFPGLIQECNSLSAQLSRSVEVKEHGYSDLIASTASHDNKDLAVNREVFTTMPGTRCTPHRPYEVCESATSTDQSGFNSDDLVQNQFSVPEMTRAKMIEFFGNSNGSNSFEQPHGSEPLMAHIPSGATLLFPMHIPHPDELYRFLTNLGKTRSPIRNYYRQEPTQDEMTSFTQGHLSTGGITDHTRWLFEYAAAVATAATAMLGRGDAKSACETTNPVVCSD</sequence>
<accession>A0A8J4WGX1</accession>
<protein>
    <recommendedName>
        <fullName evidence="5">HMG box domain-containing protein</fullName>
    </recommendedName>
</protein>
<dbReference type="PANTHER" id="PTHR10270">
    <property type="entry name" value="SOX TRANSCRIPTION FACTOR"/>
    <property type="match status" value="1"/>
</dbReference>
<keyword evidence="3 4" id="KW-0539">Nucleus</keyword>
<dbReference type="GO" id="GO:0001228">
    <property type="term" value="F:DNA-binding transcription activator activity, RNA polymerase II-specific"/>
    <property type="evidence" value="ECO:0007669"/>
    <property type="project" value="TreeGrafter"/>
</dbReference>
<dbReference type="GO" id="GO:0000122">
    <property type="term" value="P:negative regulation of transcription by RNA polymerase II"/>
    <property type="evidence" value="ECO:0007669"/>
    <property type="project" value="TreeGrafter"/>
</dbReference>
<dbReference type="FunFam" id="1.10.30.10:FF:000002">
    <property type="entry name" value="transcription factor Sox-2"/>
    <property type="match status" value="1"/>
</dbReference>
<dbReference type="Pfam" id="PF00505">
    <property type="entry name" value="HMG_box"/>
    <property type="match status" value="1"/>
</dbReference>
<dbReference type="GO" id="GO:0007420">
    <property type="term" value="P:brain development"/>
    <property type="evidence" value="ECO:0007669"/>
    <property type="project" value="TreeGrafter"/>
</dbReference>
<evidence type="ECO:0000313" key="7">
    <source>
        <dbReference type="Proteomes" id="UP000748531"/>
    </source>
</evidence>
<dbReference type="AlphaFoldDB" id="A0A8J4WGX1"/>
<evidence type="ECO:0000259" key="5">
    <source>
        <dbReference type="PROSITE" id="PS50118"/>
    </source>
</evidence>
<dbReference type="PANTHER" id="PTHR10270:SF107">
    <property type="entry name" value="TRANSCRIPTION FACTOR SOX-14"/>
    <property type="match status" value="1"/>
</dbReference>
<feature type="DNA-binding region" description="HMG box" evidence="4">
    <location>
        <begin position="145"/>
        <end position="213"/>
    </location>
</feature>
<dbReference type="Proteomes" id="UP000748531">
    <property type="component" value="Unassembled WGS sequence"/>
</dbReference>
<dbReference type="GO" id="GO:0030182">
    <property type="term" value="P:neuron differentiation"/>
    <property type="evidence" value="ECO:0007669"/>
    <property type="project" value="TreeGrafter"/>
</dbReference>
<comment type="subcellular location">
    <subcellularLocation>
        <location evidence="1">Nucleus</location>
    </subcellularLocation>
</comment>
<dbReference type="EMBL" id="LUCH01003530">
    <property type="protein sequence ID" value="KAF5400026.1"/>
    <property type="molecule type" value="Genomic_DNA"/>
</dbReference>
<dbReference type="GO" id="GO:0000978">
    <property type="term" value="F:RNA polymerase II cis-regulatory region sequence-specific DNA binding"/>
    <property type="evidence" value="ECO:0007669"/>
    <property type="project" value="TreeGrafter"/>
</dbReference>
<dbReference type="InterPro" id="IPR050140">
    <property type="entry name" value="SRY-related_HMG-box_TF-like"/>
</dbReference>
<evidence type="ECO:0000313" key="6">
    <source>
        <dbReference type="EMBL" id="KAF5400026.1"/>
    </source>
</evidence>